<dbReference type="Pfam" id="PF00551">
    <property type="entry name" value="Formyl_trans_N"/>
    <property type="match status" value="1"/>
</dbReference>
<dbReference type="InterPro" id="IPR029045">
    <property type="entry name" value="ClpP/crotonase-like_dom_sf"/>
</dbReference>
<evidence type="ECO:0000259" key="2">
    <source>
        <dbReference type="Pfam" id="PF00551"/>
    </source>
</evidence>
<name>A0ABW7AMN9_9ACTN</name>
<dbReference type="InterPro" id="IPR009188">
    <property type="entry name" value="NiFe-hyd_mat_HypX/HoxX"/>
</dbReference>
<feature type="region of interest" description="Disordered" evidence="1">
    <location>
        <begin position="543"/>
        <end position="567"/>
    </location>
</feature>
<accession>A0ABW7AMN9</accession>
<reference evidence="4 5" key="1">
    <citation type="submission" date="2024-10" db="EMBL/GenBank/DDBJ databases">
        <authorList>
            <person name="Topkara A.R."/>
            <person name="Saygin H."/>
        </authorList>
    </citation>
    <scope>NUCLEOTIDE SEQUENCE [LARGE SCALE GENOMIC DNA]</scope>
    <source>
        <strain evidence="4 5">M3C6</strain>
    </source>
</reference>
<evidence type="ECO:0000313" key="5">
    <source>
        <dbReference type="Proteomes" id="UP001603978"/>
    </source>
</evidence>
<dbReference type="InterPro" id="IPR036477">
    <property type="entry name" value="Formyl_transf_N_sf"/>
</dbReference>
<keyword evidence="5" id="KW-1185">Reference proteome</keyword>
<dbReference type="InterPro" id="IPR005793">
    <property type="entry name" value="Formyl_trans_C"/>
</dbReference>
<dbReference type="PANTHER" id="PTHR43388">
    <property type="entry name" value="HYDROGENASE MATURATION FACTOR HOXX"/>
    <property type="match status" value="1"/>
</dbReference>
<feature type="compositionally biased region" description="Low complexity" evidence="1">
    <location>
        <begin position="554"/>
        <end position="567"/>
    </location>
</feature>
<dbReference type="RefSeq" id="WP_393171070.1">
    <property type="nucleotide sequence ID" value="NZ_JBICRM010000020.1"/>
</dbReference>
<evidence type="ECO:0000313" key="4">
    <source>
        <dbReference type="EMBL" id="MFG1707409.1"/>
    </source>
</evidence>
<dbReference type="Proteomes" id="UP001603978">
    <property type="component" value="Unassembled WGS sequence"/>
</dbReference>
<dbReference type="InterPro" id="IPR002376">
    <property type="entry name" value="Formyl_transf_N"/>
</dbReference>
<organism evidence="4 5">
    <name type="scientific">Nonomuraea marmarensis</name>
    <dbReference type="NCBI Taxonomy" id="3351344"/>
    <lineage>
        <taxon>Bacteria</taxon>
        <taxon>Bacillati</taxon>
        <taxon>Actinomycetota</taxon>
        <taxon>Actinomycetes</taxon>
        <taxon>Streptosporangiales</taxon>
        <taxon>Streptosporangiaceae</taxon>
        <taxon>Nonomuraea</taxon>
    </lineage>
</organism>
<gene>
    <name evidence="4" type="ORF">ACFLIM_29835</name>
</gene>
<dbReference type="InterPro" id="IPR011034">
    <property type="entry name" value="Formyl_transferase-like_C_sf"/>
</dbReference>
<feature type="domain" description="Formyl transferase C-terminal" evidence="3">
    <location>
        <begin position="177"/>
        <end position="262"/>
    </location>
</feature>
<proteinExistence type="predicted"/>
<dbReference type="InterPro" id="IPR047180">
    <property type="entry name" value="HoxX-like"/>
</dbReference>
<feature type="domain" description="Formyl transferase N-terminal" evidence="2">
    <location>
        <begin position="34"/>
        <end position="113"/>
    </location>
</feature>
<dbReference type="Gene3D" id="3.40.50.12230">
    <property type="match status" value="1"/>
</dbReference>
<dbReference type="Pfam" id="PF00378">
    <property type="entry name" value="ECH_1"/>
    <property type="match status" value="1"/>
</dbReference>
<comment type="caution">
    <text evidence="4">The sequence shown here is derived from an EMBL/GenBank/DDBJ whole genome shotgun (WGS) entry which is preliminary data.</text>
</comment>
<dbReference type="SUPFAM" id="SSF53328">
    <property type="entry name" value="Formyltransferase"/>
    <property type="match status" value="1"/>
</dbReference>
<dbReference type="PIRSF" id="PIRSF006787">
    <property type="entry name" value="Hydrgn_mat_HoxX"/>
    <property type="match status" value="1"/>
</dbReference>
<sequence>MRILLLCSSFNGLTQRAWLELRRAGHDVSVELAVSEQAMVEAAELAKPDLVICPFLKERVPSALWRAHRTVIIHPGPPGDRGPSSLDWAIADGEPEWGVTALQAVEEMDAGPIWGYRTFAMPAEAPRKSALYNGPVADAAVELVAEVAVKAGDAAFVPAPLDYRSSEVRGRLRRAMRHADRELSWAEPTEDILRRVRAADGSPGGRARLCEVPVRVFDVYRGPDLQGAPGQVAARREGAVLVHTGDGTVWVGHVRLEQEGAVKLPAALALGDLVAGAPERSGYSEITYDRSDGVGVVSFDFYNGAMSTEQCRRLASALRYAVAQDTRVLVVRGGEVFSNGVHLNMIEAARHPELEAWMNINAINAVCREVIGCTSQLVVTSLGGNAGAGGVMMGLGADRVIVRESVVLNPHYRTMGLFGSEYWTYVLPRRVGAETARRLTQEALPIGAAEAVELGLADKMVGGARLEFERRVLEYAERLAADAGYDRLLSGRRQVREVDERRKPLDAYRAEELAEMSRDMFDDRNGFRAARRAFVHKARAQATPEHLARHRELSGASAPAGAGASHM</sequence>
<dbReference type="PANTHER" id="PTHR43388:SF1">
    <property type="entry name" value="HYDROGENASE MATURATION FACTOR HOXX"/>
    <property type="match status" value="1"/>
</dbReference>
<dbReference type="CDD" id="cd08650">
    <property type="entry name" value="FMT_core_HypX_N"/>
    <property type="match status" value="1"/>
</dbReference>
<dbReference type="CDD" id="cd06558">
    <property type="entry name" value="crotonase-like"/>
    <property type="match status" value="1"/>
</dbReference>
<dbReference type="EMBL" id="JBICRM010000020">
    <property type="protein sequence ID" value="MFG1707409.1"/>
    <property type="molecule type" value="Genomic_DNA"/>
</dbReference>
<evidence type="ECO:0000259" key="3">
    <source>
        <dbReference type="Pfam" id="PF02911"/>
    </source>
</evidence>
<evidence type="ECO:0000256" key="1">
    <source>
        <dbReference type="SAM" id="MobiDB-lite"/>
    </source>
</evidence>
<dbReference type="Pfam" id="PF02911">
    <property type="entry name" value="Formyl_trans_C"/>
    <property type="match status" value="1"/>
</dbReference>
<protein>
    <submittedName>
        <fullName evidence="4">Enoyl-CoA hydratase-related protein</fullName>
    </submittedName>
</protein>
<dbReference type="SUPFAM" id="SSF50486">
    <property type="entry name" value="FMT C-terminal domain-like"/>
    <property type="match status" value="1"/>
</dbReference>
<dbReference type="SUPFAM" id="SSF52096">
    <property type="entry name" value="ClpP/crotonase"/>
    <property type="match status" value="1"/>
</dbReference>
<dbReference type="InterPro" id="IPR001753">
    <property type="entry name" value="Enoyl-CoA_hydra/iso"/>
</dbReference>
<dbReference type="Gene3D" id="3.90.226.10">
    <property type="entry name" value="2-enoyl-CoA Hydratase, Chain A, domain 1"/>
    <property type="match status" value="1"/>
</dbReference>